<organism evidence="1">
    <name type="scientific">Rhizophora mucronata</name>
    <name type="common">Asiatic mangrove</name>
    <dbReference type="NCBI Taxonomy" id="61149"/>
    <lineage>
        <taxon>Eukaryota</taxon>
        <taxon>Viridiplantae</taxon>
        <taxon>Streptophyta</taxon>
        <taxon>Embryophyta</taxon>
        <taxon>Tracheophyta</taxon>
        <taxon>Spermatophyta</taxon>
        <taxon>Magnoliopsida</taxon>
        <taxon>eudicotyledons</taxon>
        <taxon>Gunneridae</taxon>
        <taxon>Pentapetalae</taxon>
        <taxon>rosids</taxon>
        <taxon>fabids</taxon>
        <taxon>Malpighiales</taxon>
        <taxon>Rhizophoraceae</taxon>
        <taxon>Rhizophora</taxon>
    </lineage>
</organism>
<name>A0A2P2N0W1_RHIMU</name>
<dbReference type="EMBL" id="GGEC01055595">
    <property type="protein sequence ID" value="MBX36079.1"/>
    <property type="molecule type" value="Transcribed_RNA"/>
</dbReference>
<reference evidence="1" key="1">
    <citation type="submission" date="2018-02" db="EMBL/GenBank/DDBJ databases">
        <title>Rhizophora mucronata_Transcriptome.</title>
        <authorList>
            <person name="Meera S.P."/>
            <person name="Sreeshan A."/>
            <person name="Augustine A."/>
        </authorList>
    </citation>
    <scope>NUCLEOTIDE SEQUENCE</scope>
    <source>
        <tissue evidence="1">Leaf</tissue>
    </source>
</reference>
<accession>A0A2P2N0W1</accession>
<protein>
    <submittedName>
        <fullName evidence="1">Uncharacterized protein</fullName>
    </submittedName>
</protein>
<evidence type="ECO:0000313" key="1">
    <source>
        <dbReference type="EMBL" id="MBX36078.1"/>
    </source>
</evidence>
<sequence>MLRPDAEEPSKTRSPN</sequence>
<dbReference type="AlphaFoldDB" id="A0A2P2N0W1"/>
<proteinExistence type="predicted"/>
<dbReference type="EMBL" id="GGEC01055594">
    <property type="protein sequence ID" value="MBX36078.1"/>
    <property type="molecule type" value="Transcribed_RNA"/>
</dbReference>